<dbReference type="EMBL" id="MU826828">
    <property type="protein sequence ID" value="KAJ7374285.1"/>
    <property type="molecule type" value="Genomic_DNA"/>
</dbReference>
<organism evidence="2 3">
    <name type="scientific">Desmophyllum pertusum</name>
    <dbReference type="NCBI Taxonomy" id="174260"/>
    <lineage>
        <taxon>Eukaryota</taxon>
        <taxon>Metazoa</taxon>
        <taxon>Cnidaria</taxon>
        <taxon>Anthozoa</taxon>
        <taxon>Hexacorallia</taxon>
        <taxon>Scleractinia</taxon>
        <taxon>Caryophylliina</taxon>
        <taxon>Caryophylliidae</taxon>
        <taxon>Desmophyllum</taxon>
    </lineage>
</organism>
<protein>
    <submittedName>
        <fullName evidence="2">Melatonin receptor</fullName>
    </submittedName>
</protein>
<feature type="transmembrane region" description="Helical" evidence="1">
    <location>
        <begin position="70"/>
        <end position="90"/>
    </location>
</feature>
<dbReference type="Proteomes" id="UP001163046">
    <property type="component" value="Unassembled WGS sequence"/>
</dbReference>
<keyword evidence="1" id="KW-0812">Transmembrane</keyword>
<dbReference type="AlphaFoldDB" id="A0A9W9Z3E5"/>
<accession>A0A9W9Z3E5</accession>
<feature type="transmembrane region" description="Helical" evidence="1">
    <location>
        <begin position="29"/>
        <end position="50"/>
    </location>
</feature>
<keyword evidence="2" id="KW-0675">Receptor</keyword>
<feature type="transmembrane region" description="Helical" evidence="1">
    <location>
        <begin position="102"/>
        <end position="120"/>
    </location>
</feature>
<name>A0A9W9Z3E5_9CNID</name>
<evidence type="ECO:0000256" key="1">
    <source>
        <dbReference type="SAM" id="Phobius"/>
    </source>
</evidence>
<keyword evidence="1" id="KW-0472">Membrane</keyword>
<gene>
    <name evidence="2" type="primary">MTNR1A_4</name>
    <name evidence="2" type="ORF">OS493_007367</name>
</gene>
<proteinExistence type="predicted"/>
<reference evidence="2" key="1">
    <citation type="submission" date="2023-01" db="EMBL/GenBank/DDBJ databases">
        <title>Genome assembly of the deep-sea coral Lophelia pertusa.</title>
        <authorList>
            <person name="Herrera S."/>
            <person name="Cordes E."/>
        </authorList>
    </citation>
    <scope>NUCLEOTIDE SEQUENCE</scope>
    <source>
        <strain evidence="2">USNM1676648</strain>
        <tissue evidence="2">Polyp</tissue>
    </source>
</reference>
<keyword evidence="3" id="KW-1185">Reference proteome</keyword>
<comment type="caution">
    <text evidence="2">The sequence shown here is derived from an EMBL/GenBank/DDBJ whole genome shotgun (WGS) entry which is preliminary data.</text>
</comment>
<evidence type="ECO:0000313" key="2">
    <source>
        <dbReference type="EMBL" id="KAJ7374285.1"/>
    </source>
</evidence>
<evidence type="ECO:0000313" key="3">
    <source>
        <dbReference type="Proteomes" id="UP001163046"/>
    </source>
</evidence>
<sequence length="127" mass="14202">MDSGEEQLAKMSEELKSRSIVKVALDSGFFTLILLILFVGNFITLLVIALNKRNANNSEHVRRVPRYLGLLVRSTLSMSYCAYSIGSISLAFQRYNLTIPRIHSWTLAVASTQTLALMALKQVFSDC</sequence>
<keyword evidence="1" id="KW-1133">Transmembrane helix</keyword>